<organism evidence="1 2">
    <name type="scientific">Saccharopolyspora erythraea</name>
    <name type="common">Streptomyces erythraeus</name>
    <dbReference type="NCBI Taxonomy" id="1836"/>
    <lineage>
        <taxon>Bacteria</taxon>
        <taxon>Bacillati</taxon>
        <taxon>Actinomycetota</taxon>
        <taxon>Actinomycetes</taxon>
        <taxon>Pseudonocardiales</taxon>
        <taxon>Pseudonocardiaceae</taxon>
        <taxon>Saccharopolyspora</taxon>
    </lineage>
</organism>
<keyword evidence="2" id="KW-1185">Reference proteome</keyword>
<sequence>MSQELMFALASANALRDALDRARAEDFAQQAGWARAEAQKLEHLAGSAARGGSEYPALSAGLAEFAVRIQEHLNARQAG</sequence>
<evidence type="ECO:0000313" key="1">
    <source>
        <dbReference type="EMBL" id="GAA0549055.1"/>
    </source>
</evidence>
<proteinExistence type="predicted"/>
<dbReference type="Proteomes" id="UP001500729">
    <property type="component" value="Unassembled WGS sequence"/>
</dbReference>
<protein>
    <submittedName>
        <fullName evidence="1">Uncharacterized protein</fullName>
    </submittedName>
</protein>
<name>A0ABP3NN94_SACER</name>
<gene>
    <name evidence="1" type="ORF">GCM10009533_54610</name>
</gene>
<reference evidence="2" key="1">
    <citation type="journal article" date="2019" name="Int. J. Syst. Evol. Microbiol.">
        <title>The Global Catalogue of Microorganisms (GCM) 10K type strain sequencing project: providing services to taxonomists for standard genome sequencing and annotation.</title>
        <authorList>
            <consortium name="The Broad Institute Genomics Platform"/>
            <consortium name="The Broad Institute Genome Sequencing Center for Infectious Disease"/>
            <person name="Wu L."/>
            <person name="Ma J."/>
        </authorList>
    </citation>
    <scope>NUCLEOTIDE SEQUENCE [LARGE SCALE GENOMIC DNA]</scope>
    <source>
        <strain evidence="2">JCM 10303</strain>
    </source>
</reference>
<dbReference type="EMBL" id="BAAAGS010000047">
    <property type="protein sequence ID" value="GAA0549055.1"/>
    <property type="molecule type" value="Genomic_DNA"/>
</dbReference>
<evidence type="ECO:0000313" key="2">
    <source>
        <dbReference type="Proteomes" id="UP001500729"/>
    </source>
</evidence>
<accession>A0ABP3NN94</accession>
<comment type="caution">
    <text evidence="1">The sequence shown here is derived from an EMBL/GenBank/DDBJ whole genome shotgun (WGS) entry which is preliminary data.</text>
</comment>